<dbReference type="EMBL" id="ADBJ01000044">
    <property type="protein sequence ID" value="EFA76887.1"/>
    <property type="molecule type" value="Genomic_DNA"/>
</dbReference>
<dbReference type="InParanoid" id="D3BNW8"/>
<feature type="domain" description="Pesticidal crystal protein" evidence="1">
    <location>
        <begin position="75"/>
        <end position="299"/>
    </location>
</feature>
<dbReference type="SUPFAM" id="SSF56849">
    <property type="entry name" value="delta-Endotoxin (insectocide), N-terminal domain"/>
    <property type="match status" value="1"/>
</dbReference>
<keyword evidence="3" id="KW-1185">Reference proteome</keyword>
<evidence type="ECO:0000259" key="1">
    <source>
        <dbReference type="Pfam" id="PF03945"/>
    </source>
</evidence>
<dbReference type="Gene3D" id="1.20.190.10">
    <property type="entry name" value="Pesticidal crystal protein, N-terminal domain"/>
    <property type="match status" value="1"/>
</dbReference>
<evidence type="ECO:0000313" key="3">
    <source>
        <dbReference type="Proteomes" id="UP000001396"/>
    </source>
</evidence>
<dbReference type="AlphaFoldDB" id="D3BNW8"/>
<sequence>MATSPVFIKPSIPDELTFDSRWKQLENMLAQRTLKSPDQGSVIDTFKTTLTTALGFIPKVGMFLYCLFKQNNLFVMIETLITNNSSNKGGYISGVTDIFFTYLIENDKAINNSVKSYRSMLIAIVDKNITQYDDAALKASIYGCALSLKDFQSHVLNLRGHPNNASLKQMVRIAFMNLENDIECKYIFDCTKQKYLIEELPMYTYFATAHLSLLREAAIYGKDWGFDDATIKYYIDKFAARHNDYVDHCQAAYDDGYAKITKSTANNKYTYDQWNALNKYRNFMITTVFDFVNIWWLFDPRFENKFGAYVEYCRTLHSDLFGATIYNNNYDHTLDKITNAFDNQKLYQYKNELYKIKTSSNEFRINSFQPFYNVSDTTYGVSLQSGNQIKGTLKDTDVTVENVWTQNQNTTKVKVCHDLLPRYFEFLDGGVTPKKFGMDVDVYADYPHEPEEDTWYDTHTGNKSIGGRVETVQFDGHRLCNIYALCNNSNEFYTYLPINPTGGTGVPIGNSEGATTGIGFSFINQLVCERNIIYDGAYTVIDPQKYLYSPAPTGIDFKADGAFPGGHQIWLKKGGSISYNFDPYDSRYTTFAIHVKLSAKASGKLTITNKNNTTEDYSWTNEVKRTIILGDVVFSLNQTPGSNIFTFTTDANLWLEAFIFKPTSISK</sequence>
<proteinExistence type="predicted"/>
<dbReference type="PANTHER" id="PTHR37003">
    <property type="entry name" value="ENDOTOXIN_N DOMAIN-CONTAINING PROTEIN-RELATED"/>
    <property type="match status" value="1"/>
</dbReference>
<accession>D3BNW8</accession>
<dbReference type="InterPro" id="IPR005639">
    <property type="entry name" value="Pest_crys_dom_I"/>
</dbReference>
<organism evidence="2 3">
    <name type="scientific">Heterostelium pallidum (strain ATCC 26659 / Pp 5 / PN500)</name>
    <name type="common">Cellular slime mold</name>
    <name type="synonym">Polysphondylium pallidum</name>
    <dbReference type="NCBI Taxonomy" id="670386"/>
    <lineage>
        <taxon>Eukaryota</taxon>
        <taxon>Amoebozoa</taxon>
        <taxon>Evosea</taxon>
        <taxon>Eumycetozoa</taxon>
        <taxon>Dictyostelia</taxon>
        <taxon>Acytosteliales</taxon>
        <taxon>Acytosteliaceae</taxon>
        <taxon>Heterostelium</taxon>
    </lineage>
</organism>
<dbReference type="OMA" id="ENDIECK"/>
<dbReference type="GO" id="GO:0001907">
    <property type="term" value="P:symbiont-mediated killing of host cell"/>
    <property type="evidence" value="ECO:0007669"/>
    <property type="project" value="InterPro"/>
</dbReference>
<dbReference type="Proteomes" id="UP000001396">
    <property type="component" value="Unassembled WGS sequence"/>
</dbReference>
<dbReference type="GO" id="GO:0090729">
    <property type="term" value="F:toxin activity"/>
    <property type="evidence" value="ECO:0007669"/>
    <property type="project" value="InterPro"/>
</dbReference>
<evidence type="ECO:0000313" key="2">
    <source>
        <dbReference type="EMBL" id="EFA76887.1"/>
    </source>
</evidence>
<dbReference type="InterPro" id="IPR038979">
    <property type="entry name" value="Pest_crys"/>
</dbReference>
<dbReference type="PANTHER" id="PTHR37003:SF2">
    <property type="entry name" value="PESTICIDAL CRYSTAL PROTEIN N-TERMINAL DOMAIN-CONTAINING PROTEIN"/>
    <property type="match status" value="1"/>
</dbReference>
<gene>
    <name evidence="2" type="ORF">PPL_09639</name>
</gene>
<dbReference type="RefSeq" id="XP_020429019.1">
    <property type="nucleotide sequence ID" value="XM_020580432.1"/>
</dbReference>
<name>D3BNW8_HETP5</name>
<reference evidence="2 3" key="1">
    <citation type="journal article" date="2011" name="Genome Res.">
        <title>Phylogeny-wide analysis of social amoeba genomes highlights ancient origins for complex intercellular communication.</title>
        <authorList>
            <person name="Heidel A.J."/>
            <person name="Lawal H.M."/>
            <person name="Felder M."/>
            <person name="Schilde C."/>
            <person name="Helps N.R."/>
            <person name="Tunggal B."/>
            <person name="Rivero F."/>
            <person name="John U."/>
            <person name="Schleicher M."/>
            <person name="Eichinger L."/>
            <person name="Platzer M."/>
            <person name="Noegel A.A."/>
            <person name="Schaap P."/>
            <person name="Gloeckner G."/>
        </authorList>
    </citation>
    <scope>NUCLEOTIDE SEQUENCE [LARGE SCALE GENOMIC DNA]</scope>
    <source>
        <strain evidence="3">ATCC 26659 / Pp 5 / PN500</strain>
    </source>
</reference>
<comment type="caution">
    <text evidence="2">The sequence shown here is derived from an EMBL/GenBank/DDBJ whole genome shotgun (WGS) entry which is preliminary data.</text>
</comment>
<dbReference type="Pfam" id="PF03945">
    <property type="entry name" value="Endotoxin_N"/>
    <property type="match status" value="1"/>
</dbReference>
<dbReference type="GeneID" id="31365114"/>
<dbReference type="InterPro" id="IPR036716">
    <property type="entry name" value="Pest_crys_N_sf"/>
</dbReference>
<protein>
    <recommendedName>
        <fullName evidence="1">Pesticidal crystal protein domain-containing protein</fullName>
    </recommendedName>
</protein>